<gene>
    <name evidence="1" type="ORF">EPI10_029326</name>
</gene>
<comment type="caution">
    <text evidence="1">The sequence shown here is derived from an EMBL/GenBank/DDBJ whole genome shotgun (WGS) entry which is preliminary data.</text>
</comment>
<reference evidence="1" key="1">
    <citation type="submission" date="2019-08" db="EMBL/GenBank/DDBJ databases">
        <authorList>
            <person name="Liu F."/>
        </authorList>
    </citation>
    <scope>NUCLEOTIDE SEQUENCE [LARGE SCALE GENOMIC DNA]</scope>
    <source>
        <strain evidence="1">PA1801</strain>
        <tissue evidence="1">Leaf</tissue>
    </source>
</reference>
<protein>
    <submittedName>
        <fullName evidence="1">Uncharacterized protein</fullName>
    </submittedName>
</protein>
<evidence type="ECO:0000313" key="1">
    <source>
        <dbReference type="EMBL" id="KAA3462880.1"/>
    </source>
</evidence>
<sequence length="79" mass="9264">MLIQKCPHHGFPEWMLLGQLNDSHTVRLLLRLNRIESASTPSMHRGDKLLFHYINNLSKDVNYVRNRGRNLYSNTYNPG</sequence>
<dbReference type="EMBL" id="SMMG02000009">
    <property type="protein sequence ID" value="KAA3462880.1"/>
    <property type="molecule type" value="Genomic_DNA"/>
</dbReference>
<dbReference type="AlphaFoldDB" id="A0A5B6V1A4"/>
<organism evidence="1 2">
    <name type="scientific">Gossypium australe</name>
    <dbReference type="NCBI Taxonomy" id="47621"/>
    <lineage>
        <taxon>Eukaryota</taxon>
        <taxon>Viridiplantae</taxon>
        <taxon>Streptophyta</taxon>
        <taxon>Embryophyta</taxon>
        <taxon>Tracheophyta</taxon>
        <taxon>Spermatophyta</taxon>
        <taxon>Magnoliopsida</taxon>
        <taxon>eudicotyledons</taxon>
        <taxon>Gunneridae</taxon>
        <taxon>Pentapetalae</taxon>
        <taxon>rosids</taxon>
        <taxon>malvids</taxon>
        <taxon>Malvales</taxon>
        <taxon>Malvaceae</taxon>
        <taxon>Malvoideae</taxon>
        <taxon>Gossypium</taxon>
    </lineage>
</organism>
<accession>A0A5B6V1A4</accession>
<keyword evidence="2" id="KW-1185">Reference proteome</keyword>
<name>A0A5B6V1A4_9ROSI</name>
<proteinExistence type="predicted"/>
<evidence type="ECO:0000313" key="2">
    <source>
        <dbReference type="Proteomes" id="UP000325315"/>
    </source>
</evidence>
<dbReference type="Proteomes" id="UP000325315">
    <property type="component" value="Unassembled WGS sequence"/>
</dbReference>